<dbReference type="VEuPathDB" id="FungiDB:MMYC01_202239"/>
<dbReference type="EMBL" id="LCTW02000056">
    <property type="protein sequence ID" value="KXX80548.1"/>
    <property type="molecule type" value="Genomic_DNA"/>
</dbReference>
<keyword evidence="2" id="KW-1185">Reference proteome</keyword>
<organism evidence="1 2">
    <name type="scientific">Madurella mycetomatis</name>
    <dbReference type="NCBI Taxonomy" id="100816"/>
    <lineage>
        <taxon>Eukaryota</taxon>
        <taxon>Fungi</taxon>
        <taxon>Dikarya</taxon>
        <taxon>Ascomycota</taxon>
        <taxon>Pezizomycotina</taxon>
        <taxon>Sordariomycetes</taxon>
        <taxon>Sordariomycetidae</taxon>
        <taxon>Sordariales</taxon>
        <taxon>Sordariales incertae sedis</taxon>
        <taxon>Madurella</taxon>
    </lineage>
</organism>
<proteinExistence type="predicted"/>
<dbReference type="OrthoDB" id="4525638at2759"/>
<reference evidence="1 2" key="1">
    <citation type="journal article" date="2016" name="Genome Announc.">
        <title>Genome Sequence of Madurella mycetomatis mm55, Isolated from a Human Mycetoma Case in Sudan.</title>
        <authorList>
            <person name="Smit S."/>
            <person name="Derks M.F."/>
            <person name="Bervoets S."/>
            <person name="Fahal A."/>
            <person name="van Leeuwen W."/>
            <person name="van Belkum A."/>
            <person name="van de Sande W.W."/>
        </authorList>
    </citation>
    <scope>NUCLEOTIDE SEQUENCE [LARGE SCALE GENOMIC DNA]</scope>
    <source>
        <strain evidence="2">mm55</strain>
    </source>
</reference>
<dbReference type="AlphaFoldDB" id="A0A175W9R5"/>
<dbReference type="Proteomes" id="UP000078237">
    <property type="component" value="Unassembled WGS sequence"/>
</dbReference>
<gene>
    <name evidence="1" type="ORF">MMYC01_202239</name>
</gene>
<comment type="caution">
    <text evidence="1">The sequence shown here is derived from an EMBL/GenBank/DDBJ whole genome shotgun (WGS) entry which is preliminary data.</text>
</comment>
<accession>A0A175W9R5</accession>
<evidence type="ECO:0000313" key="1">
    <source>
        <dbReference type="EMBL" id="KXX80548.1"/>
    </source>
</evidence>
<sequence length="93" mass="10811">MIPTRLLRALQSITWRYSTHHLKDGRRPEAEQLIKEHYDDRQLEDRGVEHAEVVSTFHGGDGHEKEHITVEFKDVNGNHVTTHHVRGPRDAKS</sequence>
<evidence type="ECO:0000313" key="2">
    <source>
        <dbReference type="Proteomes" id="UP000078237"/>
    </source>
</evidence>
<protein>
    <submittedName>
        <fullName evidence="1">Uncharacterized protein</fullName>
    </submittedName>
</protein>
<name>A0A175W9R5_9PEZI</name>